<dbReference type="PANTHER" id="PTHR31325">
    <property type="entry name" value="OS01G0798800 PROTEIN-RELATED"/>
    <property type="match status" value="1"/>
</dbReference>
<organism evidence="3 4">
    <name type="scientific">Rubroshorea leprosula</name>
    <dbReference type="NCBI Taxonomy" id="152421"/>
    <lineage>
        <taxon>Eukaryota</taxon>
        <taxon>Viridiplantae</taxon>
        <taxon>Streptophyta</taxon>
        <taxon>Embryophyta</taxon>
        <taxon>Tracheophyta</taxon>
        <taxon>Spermatophyta</taxon>
        <taxon>Magnoliopsida</taxon>
        <taxon>eudicotyledons</taxon>
        <taxon>Gunneridae</taxon>
        <taxon>Pentapetalae</taxon>
        <taxon>rosids</taxon>
        <taxon>malvids</taxon>
        <taxon>Malvales</taxon>
        <taxon>Dipterocarpaceae</taxon>
        <taxon>Rubroshorea</taxon>
    </lineage>
</organism>
<dbReference type="Pfam" id="PF13968">
    <property type="entry name" value="DUF4220"/>
    <property type="match status" value="1"/>
</dbReference>
<dbReference type="InterPro" id="IPR007658">
    <property type="entry name" value="DUF594"/>
</dbReference>
<feature type="transmembrane region" description="Helical" evidence="1">
    <location>
        <begin position="55"/>
        <end position="78"/>
    </location>
</feature>
<keyword evidence="1" id="KW-0812">Transmembrane</keyword>
<feature type="transmembrane region" description="Helical" evidence="1">
    <location>
        <begin position="26"/>
        <end position="43"/>
    </location>
</feature>
<evidence type="ECO:0000259" key="2">
    <source>
        <dbReference type="Pfam" id="PF13968"/>
    </source>
</evidence>
<evidence type="ECO:0000313" key="4">
    <source>
        <dbReference type="Proteomes" id="UP001054252"/>
    </source>
</evidence>
<dbReference type="InterPro" id="IPR025315">
    <property type="entry name" value="DUF4220"/>
</dbReference>
<dbReference type="Pfam" id="PF04578">
    <property type="entry name" value="DUF594"/>
    <property type="match status" value="1"/>
</dbReference>
<feature type="domain" description="DUF4220" evidence="2">
    <location>
        <begin position="60"/>
        <end position="412"/>
    </location>
</feature>
<dbReference type="Proteomes" id="UP001054252">
    <property type="component" value="Unassembled WGS sequence"/>
</dbReference>
<feature type="transmembrane region" description="Helical" evidence="1">
    <location>
        <begin position="90"/>
        <end position="107"/>
    </location>
</feature>
<dbReference type="AlphaFoldDB" id="A0AAV5IUW3"/>
<evidence type="ECO:0000256" key="1">
    <source>
        <dbReference type="SAM" id="Phobius"/>
    </source>
</evidence>
<feature type="transmembrane region" description="Helical" evidence="1">
    <location>
        <begin position="437"/>
        <end position="454"/>
    </location>
</feature>
<proteinExistence type="predicted"/>
<protein>
    <recommendedName>
        <fullName evidence="2">DUF4220 domain-containing protein</fullName>
    </recommendedName>
</protein>
<keyword evidence="1" id="KW-0472">Membrane</keyword>
<feature type="transmembrane region" description="Helical" evidence="1">
    <location>
        <begin position="319"/>
        <end position="345"/>
    </location>
</feature>
<name>A0AAV5IUW3_9ROSI</name>
<dbReference type="EMBL" id="BPVZ01000017">
    <property type="protein sequence ID" value="GKV01688.1"/>
    <property type="molecule type" value="Genomic_DNA"/>
</dbReference>
<sequence length="779" mass="89871">MDLYNWKENPIPLQQVRDFFNKMNNVRGILLLSVSLQVFLVFVAPLRKSTGKKCLLLIIWSAYMLAQWTATFGVALIIQKVGDGDEEQMGSVVLSCWASFLLLHLGYTNNITAFALETKEWLSHMYRLIFQVLATFYVLFLLYFSSMPAILIFIAAVINNAERTFALYLASQDRFKKPNPDSKYARLTEENQHHTTAEIAIKVGGVLDDLEVIQYAYYSYKICSGLVFDQIYNFREQTQIRELFSSIEAENALRLIEVEVNFFSEVFQIKSEFVHSVKGYVCRFLAFGLVATAFVLLQWKRKSFEGTLDCRFDLKMTYILFLYAILQEVMVFIMVVFSDWTFAALMPDARLREKNSCISKVKRHVCSILGNFLVLKRPSWYPCECEVMHEVLATPILLRRWSGSISTYNLIGYCLKCCPTRIHYHKRDCFSILIDKVIHLSGFVINFLSLALLFEAAADIIKKASKYLGKYKAFSWSGVIIARGIWWLWSLIIKCLCFIVRKIFQFLLLKNLLDEMRYVSREPLTKDLWKFIFLELKDKSKYADNPRTIRQLCTARGDWVLKDGAWESCSRALIPFLADVSYDHGLLLWHIATELCYNTNTNEVNNESPDECGFCSNNYREFSKILSDHMLYLLLVEPKIMSAVVGIEEKIFQETCNEAERFFTENGLGPKQLKRACEQILSMNTNNLNKVTSQSVLFDAVNLANKLKTLQQENGVDIWKLLSKVWMEMLACAAYHCSSHEHAQQLSRGGELISFVGILMAHFGLGGRFQDMRIQSENV</sequence>
<feature type="transmembrane region" description="Helical" evidence="1">
    <location>
        <begin position="474"/>
        <end position="500"/>
    </location>
</feature>
<accession>A0AAV5IUW3</accession>
<comment type="caution">
    <text evidence="3">The sequence shown here is derived from an EMBL/GenBank/DDBJ whole genome shotgun (WGS) entry which is preliminary data.</text>
</comment>
<keyword evidence="1" id="KW-1133">Transmembrane helix</keyword>
<gene>
    <name evidence="3" type="ORF">SLEP1_g14228</name>
</gene>
<reference evidence="3 4" key="1">
    <citation type="journal article" date="2021" name="Commun. Biol.">
        <title>The genome of Shorea leprosula (Dipterocarpaceae) highlights the ecological relevance of drought in aseasonal tropical rainforests.</title>
        <authorList>
            <person name="Ng K.K.S."/>
            <person name="Kobayashi M.J."/>
            <person name="Fawcett J.A."/>
            <person name="Hatakeyama M."/>
            <person name="Paape T."/>
            <person name="Ng C.H."/>
            <person name="Ang C.C."/>
            <person name="Tnah L.H."/>
            <person name="Lee C.T."/>
            <person name="Nishiyama T."/>
            <person name="Sese J."/>
            <person name="O'Brien M.J."/>
            <person name="Copetti D."/>
            <person name="Mohd Noor M.I."/>
            <person name="Ong R.C."/>
            <person name="Putra M."/>
            <person name="Sireger I.Z."/>
            <person name="Indrioko S."/>
            <person name="Kosugi Y."/>
            <person name="Izuno A."/>
            <person name="Isagi Y."/>
            <person name="Lee S.L."/>
            <person name="Shimizu K.K."/>
        </authorList>
    </citation>
    <scope>NUCLEOTIDE SEQUENCE [LARGE SCALE GENOMIC DNA]</scope>
    <source>
        <strain evidence="3">214</strain>
    </source>
</reference>
<evidence type="ECO:0000313" key="3">
    <source>
        <dbReference type="EMBL" id="GKV01688.1"/>
    </source>
</evidence>
<keyword evidence="4" id="KW-1185">Reference proteome</keyword>
<feature type="transmembrane region" description="Helical" evidence="1">
    <location>
        <begin position="280"/>
        <end position="299"/>
    </location>
</feature>